<evidence type="ECO:0000256" key="1">
    <source>
        <dbReference type="SAM" id="Phobius"/>
    </source>
</evidence>
<accession>A0A915YTI7</accession>
<feature type="transmembrane region" description="Helical" evidence="1">
    <location>
        <begin position="12"/>
        <end position="35"/>
    </location>
</feature>
<reference evidence="2" key="1">
    <citation type="submission" date="2020-05" db="EMBL/GenBank/DDBJ databases">
        <authorList>
            <person name="Rincon C."/>
            <person name="Sanders R I."/>
            <person name="Robbins C."/>
            <person name="Chaturvedi A."/>
        </authorList>
    </citation>
    <scope>NUCLEOTIDE SEQUENCE</scope>
    <source>
        <strain evidence="2">CHB12</strain>
    </source>
</reference>
<name>A0A915YTI7_9GLOM</name>
<evidence type="ECO:0000313" key="2">
    <source>
        <dbReference type="EMBL" id="CAB5330774.1"/>
    </source>
</evidence>
<sequence length="79" mass="9321">MIDYIKKHSNVSFSFFVGFIEIGHLVLVSIIRVRVLTFETGPRKKIIVNNMQNSFYNFLRGYRSEYLRLETGSDTRDEL</sequence>
<protein>
    <submittedName>
        <fullName evidence="2">Uncharacterized protein</fullName>
    </submittedName>
</protein>
<dbReference type="AlphaFoldDB" id="A0A915YTI7"/>
<keyword evidence="1" id="KW-1133">Transmembrane helix</keyword>
<dbReference type="Proteomes" id="UP000684084">
    <property type="component" value="Unassembled WGS sequence"/>
</dbReference>
<evidence type="ECO:0000313" key="3">
    <source>
        <dbReference type="Proteomes" id="UP000684084"/>
    </source>
</evidence>
<organism evidence="2 3">
    <name type="scientific">Rhizophagus irregularis</name>
    <dbReference type="NCBI Taxonomy" id="588596"/>
    <lineage>
        <taxon>Eukaryota</taxon>
        <taxon>Fungi</taxon>
        <taxon>Fungi incertae sedis</taxon>
        <taxon>Mucoromycota</taxon>
        <taxon>Glomeromycotina</taxon>
        <taxon>Glomeromycetes</taxon>
        <taxon>Glomerales</taxon>
        <taxon>Glomeraceae</taxon>
        <taxon>Rhizophagus</taxon>
    </lineage>
</organism>
<keyword evidence="1" id="KW-0812">Transmembrane</keyword>
<gene>
    <name evidence="2" type="ORF">CHRIB12_LOCUS2898</name>
</gene>
<keyword evidence="1" id="KW-0472">Membrane</keyword>
<proteinExistence type="predicted"/>
<comment type="caution">
    <text evidence="2">The sequence shown here is derived from an EMBL/GenBank/DDBJ whole genome shotgun (WGS) entry which is preliminary data.</text>
</comment>
<dbReference type="EMBL" id="CAGKOT010000004">
    <property type="protein sequence ID" value="CAB5330774.1"/>
    <property type="molecule type" value="Genomic_DNA"/>
</dbReference>